<dbReference type="Pfam" id="PF00126">
    <property type="entry name" value="HTH_1"/>
    <property type="match status" value="1"/>
</dbReference>
<gene>
    <name evidence="6" type="ORF">FOY91_03855</name>
</gene>
<dbReference type="InterPro" id="IPR036390">
    <property type="entry name" value="WH_DNA-bd_sf"/>
</dbReference>
<dbReference type="EMBL" id="VNIM01000009">
    <property type="protein sequence ID" value="TVV76534.1"/>
    <property type="molecule type" value="Genomic_DNA"/>
</dbReference>
<dbReference type="Proteomes" id="UP000318681">
    <property type="component" value="Unassembled WGS sequence"/>
</dbReference>
<keyword evidence="2" id="KW-0805">Transcription regulation</keyword>
<dbReference type="OrthoDB" id="9815174at2"/>
<dbReference type="RefSeq" id="WP_145148328.1">
    <property type="nucleotide sequence ID" value="NZ_VNIM01000009.1"/>
</dbReference>
<dbReference type="GO" id="GO:0003700">
    <property type="term" value="F:DNA-binding transcription factor activity"/>
    <property type="evidence" value="ECO:0007669"/>
    <property type="project" value="InterPro"/>
</dbReference>
<keyword evidence="7" id="KW-1185">Reference proteome</keyword>
<dbReference type="PANTHER" id="PTHR30126:SF98">
    <property type="entry name" value="HTH-TYPE TRANSCRIPTIONAL ACTIVATOR BAUR"/>
    <property type="match status" value="1"/>
</dbReference>
<accession>A0A558RAZ6</accession>
<evidence type="ECO:0000256" key="2">
    <source>
        <dbReference type="ARBA" id="ARBA00023015"/>
    </source>
</evidence>
<dbReference type="PANTHER" id="PTHR30126">
    <property type="entry name" value="HTH-TYPE TRANSCRIPTIONAL REGULATOR"/>
    <property type="match status" value="1"/>
</dbReference>
<dbReference type="PROSITE" id="PS50931">
    <property type="entry name" value="HTH_LYSR"/>
    <property type="match status" value="1"/>
</dbReference>
<organism evidence="6 7">
    <name type="scientific">Alterirhizorhabdus solaris</name>
    <dbReference type="NCBI Taxonomy" id="2529389"/>
    <lineage>
        <taxon>Bacteria</taxon>
        <taxon>Pseudomonadati</taxon>
        <taxon>Pseudomonadota</taxon>
        <taxon>Alphaproteobacteria</taxon>
        <taxon>Sphingomonadales</taxon>
        <taxon>Rhizorhabdaceae</taxon>
        <taxon>Alterirhizorhabdus</taxon>
    </lineage>
</organism>
<dbReference type="SUPFAM" id="SSF53850">
    <property type="entry name" value="Periplasmic binding protein-like II"/>
    <property type="match status" value="1"/>
</dbReference>
<keyword evidence="3" id="KW-0238">DNA-binding</keyword>
<dbReference type="SUPFAM" id="SSF46785">
    <property type="entry name" value="Winged helix' DNA-binding domain"/>
    <property type="match status" value="1"/>
</dbReference>
<dbReference type="GO" id="GO:0000976">
    <property type="term" value="F:transcription cis-regulatory region binding"/>
    <property type="evidence" value="ECO:0007669"/>
    <property type="project" value="TreeGrafter"/>
</dbReference>
<dbReference type="PRINTS" id="PR00039">
    <property type="entry name" value="HTHLYSR"/>
</dbReference>
<name>A0A558RAZ6_9SPHN</name>
<dbReference type="InterPro" id="IPR036388">
    <property type="entry name" value="WH-like_DNA-bd_sf"/>
</dbReference>
<proteinExistence type="inferred from homology"/>
<feature type="domain" description="HTH lysR-type" evidence="5">
    <location>
        <begin position="6"/>
        <end position="63"/>
    </location>
</feature>
<dbReference type="AlphaFoldDB" id="A0A558RAZ6"/>
<sequence>MRMTSIDPAKLRHFVAVLDAGTFALAAQRLGISQPAISKSIRATEERLGVPLFERGRAGARPTDQARLLAAHARGILAEYALADAELHALGKADAGALAIGASLSLAQSLLPDAIAAFRRRWPDVALAIDVGLSEPLFARLLEGELDFVISAPEPGFPIDARIDRTFLLEEQDALVVGADHPLLAKAEIALGDLLAFPWIVPRRSARIDRIHAVFAAGDLPPPARMLRAEASELARGLLMTAPFICLIGASVLGFEIETGRLATLPDLGFGSTRPAYLARRRGARLRLPARNLATLLTDAAKGARP</sequence>
<evidence type="ECO:0000256" key="4">
    <source>
        <dbReference type="ARBA" id="ARBA00023163"/>
    </source>
</evidence>
<dbReference type="Pfam" id="PF03466">
    <property type="entry name" value="LysR_substrate"/>
    <property type="match status" value="1"/>
</dbReference>
<evidence type="ECO:0000313" key="6">
    <source>
        <dbReference type="EMBL" id="TVV76534.1"/>
    </source>
</evidence>
<evidence type="ECO:0000259" key="5">
    <source>
        <dbReference type="PROSITE" id="PS50931"/>
    </source>
</evidence>
<protein>
    <submittedName>
        <fullName evidence="6">LysR family transcriptional regulator</fullName>
    </submittedName>
</protein>
<evidence type="ECO:0000256" key="1">
    <source>
        <dbReference type="ARBA" id="ARBA00009437"/>
    </source>
</evidence>
<reference evidence="6 7" key="1">
    <citation type="submission" date="2019-07" db="EMBL/GenBank/DDBJ databases">
        <title>Sphingomonas solaris sp. nov., isolated from a solar panel from Boston, Massachusetts.</title>
        <authorList>
            <person name="Tanner K."/>
            <person name="Pascual J."/>
            <person name="Mancuso C."/>
            <person name="Pereto J."/>
            <person name="Khalil A."/>
            <person name="Vilanova C."/>
        </authorList>
    </citation>
    <scope>NUCLEOTIDE SEQUENCE [LARGE SCALE GENOMIC DNA]</scope>
    <source>
        <strain evidence="6 7">R4DWN</strain>
    </source>
</reference>
<evidence type="ECO:0000313" key="7">
    <source>
        <dbReference type="Proteomes" id="UP000318681"/>
    </source>
</evidence>
<comment type="similarity">
    <text evidence="1">Belongs to the LysR transcriptional regulatory family.</text>
</comment>
<dbReference type="InterPro" id="IPR000847">
    <property type="entry name" value="LysR_HTH_N"/>
</dbReference>
<dbReference type="Gene3D" id="3.40.190.10">
    <property type="entry name" value="Periplasmic binding protein-like II"/>
    <property type="match status" value="2"/>
</dbReference>
<dbReference type="Gene3D" id="1.10.10.10">
    <property type="entry name" value="Winged helix-like DNA-binding domain superfamily/Winged helix DNA-binding domain"/>
    <property type="match status" value="1"/>
</dbReference>
<comment type="caution">
    <text evidence="6">The sequence shown here is derived from an EMBL/GenBank/DDBJ whole genome shotgun (WGS) entry which is preliminary data.</text>
</comment>
<dbReference type="InterPro" id="IPR005119">
    <property type="entry name" value="LysR_subst-bd"/>
</dbReference>
<keyword evidence="4" id="KW-0804">Transcription</keyword>
<evidence type="ECO:0000256" key="3">
    <source>
        <dbReference type="ARBA" id="ARBA00023125"/>
    </source>
</evidence>